<protein>
    <submittedName>
        <fullName evidence="1">Uncharacterized protein</fullName>
    </submittedName>
</protein>
<accession>A0A8S0Y5Z8</accession>
<dbReference type="Proteomes" id="UP000494216">
    <property type="component" value="Unassembled WGS sequence"/>
</dbReference>
<dbReference type="EMBL" id="CADCXN010000046">
    <property type="protein sequence ID" value="CAA9890150.1"/>
    <property type="molecule type" value="Genomic_DNA"/>
</dbReference>
<gene>
    <name evidence="1" type="ORF">METHB2_190037</name>
</gene>
<evidence type="ECO:0000313" key="2">
    <source>
        <dbReference type="Proteomes" id="UP000494216"/>
    </source>
</evidence>
<comment type="caution">
    <text evidence="1">The sequence shown here is derived from an EMBL/GenBank/DDBJ whole genome shotgun (WGS) entry which is preliminary data.</text>
</comment>
<dbReference type="AlphaFoldDB" id="A0A8S0Y5Z8"/>
<organism evidence="1 2">
    <name type="scientific">Candidatus Methylobacter favarea</name>
    <dbReference type="NCBI Taxonomy" id="2707345"/>
    <lineage>
        <taxon>Bacteria</taxon>
        <taxon>Pseudomonadati</taxon>
        <taxon>Pseudomonadota</taxon>
        <taxon>Gammaproteobacteria</taxon>
        <taxon>Methylococcales</taxon>
        <taxon>Methylococcaceae</taxon>
        <taxon>Methylobacter</taxon>
    </lineage>
</organism>
<evidence type="ECO:0000313" key="1">
    <source>
        <dbReference type="EMBL" id="CAA9890150.1"/>
    </source>
</evidence>
<name>A0A8S0Y5Z8_9GAMM</name>
<reference evidence="1 2" key="1">
    <citation type="submission" date="2020-02" db="EMBL/GenBank/DDBJ databases">
        <authorList>
            <person name="Hogendoorn C."/>
        </authorList>
    </citation>
    <scope>NUCLEOTIDE SEQUENCE [LARGE SCALE GENOMIC DNA]</scope>
    <source>
        <strain evidence="1">METHB21</strain>
    </source>
</reference>
<proteinExistence type="predicted"/>
<keyword evidence="2" id="KW-1185">Reference proteome</keyword>
<sequence length="26" mass="2711">MMELYTILAGPGEPHKLLAGLTGSPN</sequence>